<name>A0A1I4VMY3_9NEIS</name>
<dbReference type="AlphaFoldDB" id="A0A1I4VMY3"/>
<keyword evidence="5" id="KW-0472">Membrane</keyword>
<dbReference type="OrthoDB" id="9803456at2"/>
<dbReference type="RefSeq" id="WP_091190135.1">
    <property type="nucleotide sequence ID" value="NZ_FOVE01000002.1"/>
</dbReference>
<dbReference type="PANTHER" id="PTHR30606:SF9">
    <property type="entry name" value="LIPID A BIOSYNTHESIS LAUROYLTRANSFERASE"/>
    <property type="match status" value="1"/>
</dbReference>
<protein>
    <submittedName>
        <fullName evidence="7">KDO2-lipid IV(A) lauroyltransferase</fullName>
    </submittedName>
</protein>
<dbReference type="PANTHER" id="PTHR30606">
    <property type="entry name" value="LIPID A BIOSYNTHESIS LAUROYL ACYLTRANSFERASE"/>
    <property type="match status" value="1"/>
</dbReference>
<proteinExistence type="predicted"/>
<dbReference type="Proteomes" id="UP000242869">
    <property type="component" value="Unassembled WGS sequence"/>
</dbReference>
<sequence length="288" mass="33616">MIARLLSVFFWLLHWLPFPLLRLKGAVLGTLLYPLMARRRRIGLRNLELCFPDWSDAERRSVLRRHFRELASGFLCYSILLYGSERRIDRLVRREGVEHFENAAAKGPVIILLPHFLGLDFIAIRHSMSYSGASMYSAQRVGAFDQLLLRARTRFKNPVLIKRSEGIRPCVKALRDGYGFVYLPDQDLGPRESIFVPFFGQSAATIPALTRLTLLAKARVVPMVSEMTWTGFVQRYYPEWDNFPTGDIYTDTARMNTFIEDRVREMPSQYYWLHRRFKTRPEGEPSLY</sequence>
<dbReference type="GO" id="GO:0016746">
    <property type="term" value="F:acyltransferase activity"/>
    <property type="evidence" value="ECO:0007669"/>
    <property type="project" value="UniProtKB-KW"/>
</dbReference>
<keyword evidence="4 7" id="KW-0808">Transferase</keyword>
<evidence type="ECO:0000313" key="7">
    <source>
        <dbReference type="EMBL" id="SFN02467.1"/>
    </source>
</evidence>
<keyword evidence="6" id="KW-0012">Acyltransferase</keyword>
<evidence type="ECO:0000313" key="8">
    <source>
        <dbReference type="Proteomes" id="UP000242869"/>
    </source>
</evidence>
<evidence type="ECO:0000256" key="1">
    <source>
        <dbReference type="ARBA" id="ARBA00004533"/>
    </source>
</evidence>
<accession>A0A1I4VMY3</accession>
<evidence type="ECO:0000256" key="2">
    <source>
        <dbReference type="ARBA" id="ARBA00022475"/>
    </source>
</evidence>
<dbReference type="STRING" id="83765.SAMN05660284_00281"/>
<reference evidence="8" key="1">
    <citation type="submission" date="2016-10" db="EMBL/GenBank/DDBJ databases">
        <authorList>
            <person name="Varghese N."/>
            <person name="Submissions S."/>
        </authorList>
    </citation>
    <scope>NUCLEOTIDE SEQUENCE [LARGE SCALE GENOMIC DNA]</scope>
    <source>
        <strain evidence="8">DSM 6150</strain>
    </source>
</reference>
<dbReference type="InterPro" id="IPR004960">
    <property type="entry name" value="LipA_acyltrans"/>
</dbReference>
<organism evidence="7 8">
    <name type="scientific">Formivibrio citricus</name>
    <dbReference type="NCBI Taxonomy" id="83765"/>
    <lineage>
        <taxon>Bacteria</taxon>
        <taxon>Pseudomonadati</taxon>
        <taxon>Pseudomonadota</taxon>
        <taxon>Betaproteobacteria</taxon>
        <taxon>Neisseriales</taxon>
        <taxon>Chitinibacteraceae</taxon>
        <taxon>Formivibrio</taxon>
    </lineage>
</organism>
<evidence type="ECO:0000256" key="3">
    <source>
        <dbReference type="ARBA" id="ARBA00022519"/>
    </source>
</evidence>
<evidence type="ECO:0000256" key="4">
    <source>
        <dbReference type="ARBA" id="ARBA00022679"/>
    </source>
</evidence>
<dbReference type="CDD" id="cd07984">
    <property type="entry name" value="LPLAT_LABLAT-like"/>
    <property type="match status" value="1"/>
</dbReference>
<keyword evidence="8" id="KW-1185">Reference proteome</keyword>
<comment type="subcellular location">
    <subcellularLocation>
        <location evidence="1">Cell inner membrane</location>
    </subcellularLocation>
</comment>
<gene>
    <name evidence="7" type="ORF">SAMN05660284_00281</name>
</gene>
<dbReference type="GO" id="GO:0009247">
    <property type="term" value="P:glycolipid biosynthetic process"/>
    <property type="evidence" value="ECO:0007669"/>
    <property type="project" value="UniProtKB-ARBA"/>
</dbReference>
<keyword evidence="2" id="KW-1003">Cell membrane</keyword>
<dbReference type="Pfam" id="PF03279">
    <property type="entry name" value="Lip_A_acyltrans"/>
    <property type="match status" value="1"/>
</dbReference>
<dbReference type="PIRSF" id="PIRSF026649">
    <property type="entry name" value="MsbB"/>
    <property type="match status" value="1"/>
</dbReference>
<dbReference type="GO" id="GO:0005886">
    <property type="term" value="C:plasma membrane"/>
    <property type="evidence" value="ECO:0007669"/>
    <property type="project" value="UniProtKB-SubCell"/>
</dbReference>
<dbReference type="EMBL" id="FOVE01000002">
    <property type="protein sequence ID" value="SFN02467.1"/>
    <property type="molecule type" value="Genomic_DNA"/>
</dbReference>
<evidence type="ECO:0000256" key="5">
    <source>
        <dbReference type="ARBA" id="ARBA00023136"/>
    </source>
</evidence>
<keyword evidence="3" id="KW-0997">Cell inner membrane</keyword>
<evidence type="ECO:0000256" key="6">
    <source>
        <dbReference type="ARBA" id="ARBA00023315"/>
    </source>
</evidence>